<feature type="transmembrane region" description="Helical" evidence="8">
    <location>
        <begin position="5"/>
        <end position="21"/>
    </location>
</feature>
<dbReference type="PANTHER" id="PTHR24223">
    <property type="entry name" value="ATP-BINDING CASSETTE SUB-FAMILY C"/>
    <property type="match status" value="1"/>
</dbReference>
<dbReference type="PROSITE" id="PS50929">
    <property type="entry name" value="ABC_TM1F"/>
    <property type="match status" value="1"/>
</dbReference>
<dbReference type="SMART" id="SM00382">
    <property type="entry name" value="AAA"/>
    <property type="match status" value="2"/>
</dbReference>
<dbReference type="GO" id="GO:0016887">
    <property type="term" value="F:ATP hydrolysis activity"/>
    <property type="evidence" value="ECO:0007669"/>
    <property type="project" value="InterPro"/>
</dbReference>
<dbReference type="Pfam" id="PF00664">
    <property type="entry name" value="ABC_membrane"/>
    <property type="match status" value="1"/>
</dbReference>
<sequence>MNVQLCRIVLLLYHFVYLRYWKYLLKFLQEGSNEPTWHGYFYTALMLLAQCLEVLIMQRYFRLVTVLGMHIRTAITCAVYKKVSMSTFGVYNTISKENILDPQKAFVSLTLFNILRFPLFMFPAVASSLVQTFVSIRRLDAFLRRTELSQDSFSRESAPGIAAAIECGVFAWDSDDEPVLKNISIQFPEGQLTAIVGTVGSGKSSLLHALLADMELCSGRVSVSECGLAHDDASIGAVVRVGIDNFNELIASVLDGTIAYVPQEPWIFNATLRDNVLFTRPFEPEKYELVIRACGLGPDLATLPHGDLTEIGDKGINLSGGQKQRVRSDVSSAASDLLDGPEAQAIYESLVSLPGDTNQGRIINRFSQDVATVDVALVLSMQNALRCLIQCTLTLGMACAVNAWSIVPIFCLTVFYVSILNIYVSNSRQLKRIESVTRSPIFSHFSETLTGVNCIRAYGLTGKYTQINECRLDTNNRATYTGIISQRWLAVLLESVGNSVVLCVALFAVSARGQFSAGLTGLIISYALSLSQSLNFFVRMMAELESNIVCVERIDEYSRIEQEIGIVGRTGSGKSSLVMALFRMLEATEGQIKIDGIDISKVGLHDLRNRLTLIPQDPVLFSGTLRFNLDPFGEHSDGQLWDALELAHMKGFVSEAGSGLGLDMVISEGGSNFSMGQRQLVCLARALLRRTRILVLDEATAAVDPITDNLIQTTIRTSFPQCTVLTIAHRLNTILDYDRVVVMHAGQIIETGSPCELLQKKDGNFYALAKDAHLVK</sequence>
<dbReference type="Gene3D" id="3.40.50.300">
    <property type="entry name" value="P-loop containing nucleotide triphosphate hydrolases"/>
    <property type="match status" value="2"/>
</dbReference>
<evidence type="ECO:0000256" key="5">
    <source>
        <dbReference type="ARBA" id="ARBA00022840"/>
    </source>
</evidence>
<keyword evidence="12" id="KW-1185">Reference proteome</keyword>
<feature type="transmembrane region" description="Helical" evidence="8">
    <location>
        <begin position="515"/>
        <end position="538"/>
    </location>
</feature>
<keyword evidence="7 8" id="KW-0472">Membrane</keyword>
<dbReference type="InterPro" id="IPR036640">
    <property type="entry name" value="ABC1_TM_sf"/>
</dbReference>
<dbReference type="InterPro" id="IPR003439">
    <property type="entry name" value="ABC_transporter-like_ATP-bd"/>
</dbReference>
<dbReference type="EMBL" id="LUCM01009001">
    <property type="protein sequence ID" value="KAA0187611.1"/>
    <property type="molecule type" value="Genomic_DNA"/>
</dbReference>
<dbReference type="InterPro" id="IPR050173">
    <property type="entry name" value="ABC_transporter_C-like"/>
</dbReference>
<evidence type="ECO:0000256" key="3">
    <source>
        <dbReference type="ARBA" id="ARBA00022692"/>
    </source>
</evidence>
<dbReference type="PROSITE" id="PS50893">
    <property type="entry name" value="ABC_TRANSPORTER_2"/>
    <property type="match status" value="2"/>
</dbReference>
<proteinExistence type="predicted"/>
<feature type="transmembrane region" description="Helical" evidence="8">
    <location>
        <begin position="488"/>
        <end position="509"/>
    </location>
</feature>
<keyword evidence="3 8" id="KW-0812">Transmembrane</keyword>
<comment type="subcellular location">
    <subcellularLocation>
        <location evidence="1">Membrane</location>
        <topology evidence="1">Multi-pass membrane protein</topology>
    </subcellularLocation>
</comment>
<dbReference type="GO" id="GO:0140359">
    <property type="term" value="F:ABC-type transporter activity"/>
    <property type="evidence" value="ECO:0007669"/>
    <property type="project" value="InterPro"/>
</dbReference>
<dbReference type="OrthoDB" id="6500128at2759"/>
<feature type="domain" description="ABC transporter" evidence="9">
    <location>
        <begin position="531"/>
        <end position="770"/>
    </location>
</feature>
<dbReference type="InterPro" id="IPR027417">
    <property type="entry name" value="P-loop_NTPase"/>
</dbReference>
<keyword evidence="5" id="KW-0067">ATP-binding</keyword>
<dbReference type="InterPro" id="IPR003593">
    <property type="entry name" value="AAA+_ATPase"/>
</dbReference>
<gene>
    <name evidence="11" type="ORF">FBUS_03645</name>
</gene>
<name>A0A8E0VH12_9TREM</name>
<dbReference type="Pfam" id="PF00005">
    <property type="entry name" value="ABC_tran"/>
    <property type="match status" value="2"/>
</dbReference>
<dbReference type="GO" id="GO:0016020">
    <property type="term" value="C:membrane"/>
    <property type="evidence" value="ECO:0007669"/>
    <property type="project" value="UniProtKB-SubCell"/>
</dbReference>
<evidence type="ECO:0000259" key="10">
    <source>
        <dbReference type="PROSITE" id="PS50929"/>
    </source>
</evidence>
<evidence type="ECO:0000256" key="8">
    <source>
        <dbReference type="SAM" id="Phobius"/>
    </source>
</evidence>
<evidence type="ECO:0000256" key="4">
    <source>
        <dbReference type="ARBA" id="ARBA00022741"/>
    </source>
</evidence>
<feature type="domain" description="ABC transporter" evidence="9">
    <location>
        <begin position="143"/>
        <end position="422"/>
    </location>
</feature>
<protein>
    <submittedName>
        <fullName evidence="11">Multidrug resistance-associated protein 1</fullName>
    </submittedName>
</protein>
<dbReference type="SUPFAM" id="SSF90123">
    <property type="entry name" value="ABC transporter transmembrane region"/>
    <property type="match status" value="1"/>
</dbReference>
<feature type="domain" description="ABC transmembrane type-1" evidence="10">
    <location>
        <begin position="345"/>
        <end position="546"/>
    </location>
</feature>
<accession>A0A8E0VH12</accession>
<reference evidence="11" key="1">
    <citation type="submission" date="2019-05" db="EMBL/GenBank/DDBJ databases">
        <title>Annotation for the trematode Fasciolopsis buski.</title>
        <authorList>
            <person name="Choi Y.-J."/>
        </authorList>
    </citation>
    <scope>NUCLEOTIDE SEQUENCE</scope>
    <source>
        <strain evidence="11">HT</strain>
        <tissue evidence="11">Whole worm</tissue>
    </source>
</reference>
<dbReference type="Gene3D" id="1.20.1560.10">
    <property type="entry name" value="ABC transporter type 1, transmembrane domain"/>
    <property type="match status" value="2"/>
</dbReference>
<evidence type="ECO:0000313" key="11">
    <source>
        <dbReference type="EMBL" id="KAA0187611.1"/>
    </source>
</evidence>
<comment type="caution">
    <text evidence="11">The sequence shown here is derived from an EMBL/GenBank/DDBJ whole genome shotgun (WGS) entry which is preliminary data.</text>
</comment>
<keyword evidence="6 8" id="KW-1133">Transmembrane helix</keyword>
<dbReference type="InterPro" id="IPR011527">
    <property type="entry name" value="ABC1_TM_dom"/>
</dbReference>
<dbReference type="AlphaFoldDB" id="A0A8E0VH12"/>
<feature type="transmembrane region" description="Helical" evidence="8">
    <location>
        <begin position="41"/>
        <end position="61"/>
    </location>
</feature>
<evidence type="ECO:0000259" key="9">
    <source>
        <dbReference type="PROSITE" id="PS50893"/>
    </source>
</evidence>
<dbReference type="GO" id="GO:0005524">
    <property type="term" value="F:ATP binding"/>
    <property type="evidence" value="ECO:0007669"/>
    <property type="project" value="UniProtKB-KW"/>
</dbReference>
<dbReference type="Proteomes" id="UP000728185">
    <property type="component" value="Unassembled WGS sequence"/>
</dbReference>
<evidence type="ECO:0000256" key="7">
    <source>
        <dbReference type="ARBA" id="ARBA00023136"/>
    </source>
</evidence>
<keyword evidence="2" id="KW-0813">Transport</keyword>
<dbReference type="CDD" id="cd03244">
    <property type="entry name" value="ABCC_MRP_domain2"/>
    <property type="match status" value="1"/>
</dbReference>
<evidence type="ECO:0000256" key="1">
    <source>
        <dbReference type="ARBA" id="ARBA00004141"/>
    </source>
</evidence>
<feature type="transmembrane region" description="Helical" evidence="8">
    <location>
        <begin position="403"/>
        <end position="424"/>
    </location>
</feature>
<evidence type="ECO:0000256" key="6">
    <source>
        <dbReference type="ARBA" id="ARBA00022989"/>
    </source>
</evidence>
<organism evidence="11 12">
    <name type="scientific">Fasciolopsis buskii</name>
    <dbReference type="NCBI Taxonomy" id="27845"/>
    <lineage>
        <taxon>Eukaryota</taxon>
        <taxon>Metazoa</taxon>
        <taxon>Spiralia</taxon>
        <taxon>Lophotrochozoa</taxon>
        <taxon>Platyhelminthes</taxon>
        <taxon>Trematoda</taxon>
        <taxon>Digenea</taxon>
        <taxon>Plagiorchiida</taxon>
        <taxon>Echinostomata</taxon>
        <taxon>Echinostomatoidea</taxon>
        <taxon>Fasciolidae</taxon>
        <taxon>Fasciolopsis</taxon>
    </lineage>
</organism>
<evidence type="ECO:0000313" key="12">
    <source>
        <dbReference type="Proteomes" id="UP000728185"/>
    </source>
</evidence>
<dbReference type="SUPFAM" id="SSF52540">
    <property type="entry name" value="P-loop containing nucleoside triphosphate hydrolases"/>
    <property type="match status" value="2"/>
</dbReference>
<feature type="transmembrane region" description="Helical" evidence="8">
    <location>
        <begin position="105"/>
        <end position="126"/>
    </location>
</feature>
<dbReference type="FunFam" id="3.40.50.300:FF:000163">
    <property type="entry name" value="Multidrug resistance-associated protein member 4"/>
    <property type="match status" value="1"/>
</dbReference>
<evidence type="ECO:0000256" key="2">
    <source>
        <dbReference type="ARBA" id="ARBA00022448"/>
    </source>
</evidence>
<keyword evidence="4" id="KW-0547">Nucleotide-binding</keyword>